<organism evidence="7 8">
    <name type="scientific">Allochromatium palmeri</name>
    <dbReference type="NCBI Taxonomy" id="231048"/>
    <lineage>
        <taxon>Bacteria</taxon>
        <taxon>Pseudomonadati</taxon>
        <taxon>Pseudomonadota</taxon>
        <taxon>Gammaproteobacteria</taxon>
        <taxon>Chromatiales</taxon>
        <taxon>Chromatiaceae</taxon>
        <taxon>Allochromatium</taxon>
    </lineage>
</organism>
<comment type="subcellular location">
    <subcellularLocation>
        <location evidence="1">Cell membrane</location>
        <topology evidence="1">Multi-pass membrane protein</topology>
    </subcellularLocation>
</comment>
<feature type="transmembrane region" description="Helical" evidence="6">
    <location>
        <begin position="264"/>
        <end position="287"/>
    </location>
</feature>
<evidence type="ECO:0000256" key="3">
    <source>
        <dbReference type="ARBA" id="ARBA00022692"/>
    </source>
</evidence>
<dbReference type="PROSITE" id="PS51197">
    <property type="entry name" value="HTH_RRF2_2"/>
    <property type="match status" value="1"/>
</dbReference>
<protein>
    <submittedName>
        <fullName evidence="7">YihY family inner membrane protein</fullName>
    </submittedName>
</protein>
<dbReference type="Pfam" id="PF03631">
    <property type="entry name" value="Virul_fac_BrkB"/>
    <property type="match status" value="1"/>
</dbReference>
<feature type="transmembrane region" description="Helical" evidence="6">
    <location>
        <begin position="51"/>
        <end position="75"/>
    </location>
</feature>
<dbReference type="PANTHER" id="PTHR30213:SF0">
    <property type="entry name" value="UPF0761 MEMBRANE PROTEIN YIHY"/>
    <property type="match status" value="1"/>
</dbReference>
<dbReference type="Proteomes" id="UP000434044">
    <property type="component" value="Unassembled WGS sequence"/>
</dbReference>
<dbReference type="GO" id="GO:0005886">
    <property type="term" value="C:plasma membrane"/>
    <property type="evidence" value="ECO:0007669"/>
    <property type="project" value="UniProtKB-SubCell"/>
</dbReference>
<dbReference type="OrthoDB" id="9808671at2"/>
<dbReference type="PANTHER" id="PTHR30213">
    <property type="entry name" value="INNER MEMBRANE PROTEIN YHJD"/>
    <property type="match status" value="1"/>
</dbReference>
<name>A0A6N8EE85_9GAMM</name>
<accession>A0A6N8EE85</accession>
<dbReference type="Pfam" id="PF02082">
    <property type="entry name" value="Rrf2"/>
    <property type="match status" value="1"/>
</dbReference>
<reference evidence="7 8" key="1">
    <citation type="submission" date="2019-11" db="EMBL/GenBank/DDBJ databases">
        <title>Whole-genome sequence of the anaerobic purple sulfur bacterium Allochromatium palmeri DSM 15591.</title>
        <authorList>
            <person name="Kyndt J.A."/>
            <person name="Meyer T.E."/>
        </authorList>
    </citation>
    <scope>NUCLEOTIDE SEQUENCE [LARGE SCALE GENOMIC DNA]</scope>
    <source>
        <strain evidence="7 8">DSM 15591</strain>
    </source>
</reference>
<dbReference type="EMBL" id="WNKT01000044">
    <property type="protein sequence ID" value="MTW22545.1"/>
    <property type="molecule type" value="Genomic_DNA"/>
</dbReference>
<dbReference type="SUPFAM" id="SSF46785">
    <property type="entry name" value="Winged helix' DNA-binding domain"/>
    <property type="match status" value="1"/>
</dbReference>
<keyword evidence="5 6" id="KW-0472">Membrane</keyword>
<feature type="transmembrane region" description="Helical" evidence="6">
    <location>
        <begin position="160"/>
        <end position="182"/>
    </location>
</feature>
<dbReference type="InterPro" id="IPR036388">
    <property type="entry name" value="WH-like_DNA-bd_sf"/>
</dbReference>
<evidence type="ECO:0000256" key="4">
    <source>
        <dbReference type="ARBA" id="ARBA00022989"/>
    </source>
</evidence>
<dbReference type="Gene3D" id="1.10.10.10">
    <property type="entry name" value="Winged helix-like DNA-binding domain superfamily/Winged helix DNA-binding domain"/>
    <property type="match status" value="1"/>
</dbReference>
<evidence type="ECO:0000256" key="1">
    <source>
        <dbReference type="ARBA" id="ARBA00004651"/>
    </source>
</evidence>
<evidence type="ECO:0000313" key="8">
    <source>
        <dbReference type="Proteomes" id="UP000434044"/>
    </source>
</evidence>
<evidence type="ECO:0000256" key="2">
    <source>
        <dbReference type="ARBA" id="ARBA00022475"/>
    </source>
</evidence>
<keyword evidence="2" id="KW-1003">Cell membrane</keyword>
<feature type="transmembrane region" description="Helical" evidence="6">
    <location>
        <begin position="230"/>
        <end position="252"/>
    </location>
</feature>
<dbReference type="InterPro" id="IPR036390">
    <property type="entry name" value="WH_DNA-bd_sf"/>
</dbReference>
<dbReference type="NCBIfam" id="TIGR00765">
    <property type="entry name" value="yihY_not_rbn"/>
    <property type="match status" value="1"/>
</dbReference>
<proteinExistence type="predicted"/>
<feature type="transmembrane region" description="Helical" evidence="6">
    <location>
        <begin position="115"/>
        <end position="134"/>
    </location>
</feature>
<keyword evidence="4 6" id="KW-1133">Transmembrane helix</keyword>
<keyword evidence="3 6" id="KW-0812">Transmembrane</keyword>
<dbReference type="AlphaFoldDB" id="A0A6N8EE85"/>
<dbReference type="InterPro" id="IPR000944">
    <property type="entry name" value="Tscrpt_reg_Rrf2"/>
</dbReference>
<feature type="transmembrane region" description="Helical" evidence="6">
    <location>
        <begin position="202"/>
        <end position="223"/>
    </location>
</feature>
<evidence type="ECO:0000313" key="7">
    <source>
        <dbReference type="EMBL" id="MTW22545.1"/>
    </source>
</evidence>
<keyword evidence="8" id="KW-1185">Reference proteome</keyword>
<comment type="caution">
    <text evidence="7">The sequence shown here is derived from an EMBL/GenBank/DDBJ whole genome shotgun (WGS) entry which is preliminary data.</text>
</comment>
<sequence>MTHTSTLQTRLETLLWGQDLDQLPPWQVHAIQIGRLVHAVARDLTQGHLTLYAMSLVYTTLLSLVPLLAVSFSVLKGFGVHNQIEPLLANALEPLGESGVEITQQLIGFVDRMQVGVLGALGVGMLFYTVVSLIQKIEQSFNHVWRVDEVRPFAQRFTQYLSVLTIGPVLFFSAVGVSASLGGNPLLRSVMDYEPVSWLMELVRLLAPYLMISVTFTFIYRFVPNTQVRLVSALIGGLVAGLLWQSVGALFAQFMAGSTQYTAIYSSLAILILLMIWIYLGWLILLVGSSIAFYQQHPELLDSPEREPEPSPRQRERLALMIAMSIARTHLAAEPPQDRRTLAKAVRQPERTIQASLNLLEDAGYVVRTAAEPAGYVLARPPEDIRVLDILERVRHWGEQRMGAAGQPIEPAITAIESRIETALGESLKDLTLRDLTTEA</sequence>
<dbReference type="InterPro" id="IPR017039">
    <property type="entry name" value="Virul_fac_BrkB"/>
</dbReference>
<dbReference type="RefSeq" id="WP_155451105.1">
    <property type="nucleotide sequence ID" value="NZ_WNKT01000044.1"/>
</dbReference>
<gene>
    <name evidence="7" type="ORF">GJ668_15845</name>
</gene>
<evidence type="ECO:0000256" key="6">
    <source>
        <dbReference type="SAM" id="Phobius"/>
    </source>
</evidence>
<evidence type="ECO:0000256" key="5">
    <source>
        <dbReference type="ARBA" id="ARBA00023136"/>
    </source>
</evidence>